<evidence type="ECO:0000256" key="1">
    <source>
        <dbReference type="ARBA" id="ARBA00012513"/>
    </source>
</evidence>
<dbReference type="CDD" id="cd14014">
    <property type="entry name" value="STKc_PknB_like"/>
    <property type="match status" value="1"/>
</dbReference>
<dbReference type="RefSeq" id="WP_007618668.1">
    <property type="nucleotide sequence ID" value="NZ_BANX01000008.1"/>
</dbReference>
<evidence type="ECO:0000256" key="3">
    <source>
        <dbReference type="ARBA" id="ARBA00022679"/>
    </source>
</evidence>
<keyword evidence="2 9" id="KW-0723">Serine/threonine-protein kinase</keyword>
<sequence length="310" mass="33959">MFSPGEVVAGHIVDDHLGGGSSADVYRVHLADGPGPDEQTPRALKVLHPESADAERARDRFEREFYLASLLHHRHIVEVFDRGEVIPSHPDDVATLWMSMEYVDGPPATELIPAKADEPDVATIVTVARQIADALDHAHRHDVLHRDVKPANILVAASAEGADAALGDFGIAQLLDDTRPLARNGRVEGSIAYAAPELLQAQQLSGATDQYALACSLFELLTGRVPFPRATPFAITYAHIHDDIPRLSRVRSWLPSGLDSVFAKAMAKGPDRRYPTCTEFTDIVGRTLRGVPVPPPVERPRRWGIRRNAR</sequence>
<keyword evidence="5 9" id="KW-0418">Kinase</keyword>
<proteinExistence type="predicted"/>
<dbReference type="OrthoDB" id="5622056at2"/>
<keyword evidence="3" id="KW-0808">Transferase</keyword>
<evidence type="ECO:0000256" key="2">
    <source>
        <dbReference type="ARBA" id="ARBA00022527"/>
    </source>
</evidence>
<gene>
    <name evidence="9" type="ORF">GS4_08_00350</name>
</gene>
<dbReference type="InterPro" id="IPR011009">
    <property type="entry name" value="Kinase-like_dom_sf"/>
</dbReference>
<protein>
    <recommendedName>
        <fullName evidence="1">non-specific serine/threonine protein kinase</fullName>
        <ecNumber evidence="1">2.7.11.1</ecNumber>
    </recommendedName>
</protein>
<evidence type="ECO:0000256" key="5">
    <source>
        <dbReference type="ARBA" id="ARBA00022777"/>
    </source>
</evidence>
<keyword evidence="6 7" id="KW-0067">ATP-binding</keyword>
<dbReference type="Pfam" id="PF00069">
    <property type="entry name" value="Pkinase"/>
    <property type="match status" value="1"/>
</dbReference>
<reference evidence="9 10" key="1">
    <citation type="submission" date="2013-01" db="EMBL/GenBank/DDBJ databases">
        <title>Whole genome shotgun sequence of Gordonia soli NBRC 108243.</title>
        <authorList>
            <person name="Isaki-Nakamura S."/>
            <person name="Hosoyama A."/>
            <person name="Tsuchikane K."/>
            <person name="Ando Y."/>
            <person name="Baba S."/>
            <person name="Ohji S."/>
            <person name="Hamada M."/>
            <person name="Tamura T."/>
            <person name="Yamazoe A."/>
            <person name="Yamazaki S."/>
            <person name="Fujita N."/>
        </authorList>
    </citation>
    <scope>NUCLEOTIDE SEQUENCE [LARGE SCALE GENOMIC DNA]</scope>
    <source>
        <strain evidence="9 10">NBRC 108243</strain>
    </source>
</reference>
<dbReference type="Proteomes" id="UP000011666">
    <property type="component" value="Unassembled WGS sequence"/>
</dbReference>
<comment type="caution">
    <text evidence="9">The sequence shown here is derived from an EMBL/GenBank/DDBJ whole genome shotgun (WGS) entry which is preliminary data.</text>
</comment>
<dbReference type="Gene3D" id="3.30.200.20">
    <property type="entry name" value="Phosphorylase Kinase, domain 1"/>
    <property type="match status" value="1"/>
</dbReference>
<evidence type="ECO:0000313" key="10">
    <source>
        <dbReference type="Proteomes" id="UP000011666"/>
    </source>
</evidence>
<dbReference type="InterPro" id="IPR008271">
    <property type="entry name" value="Ser/Thr_kinase_AS"/>
</dbReference>
<dbReference type="SMART" id="SM00220">
    <property type="entry name" value="S_TKc"/>
    <property type="match status" value="1"/>
</dbReference>
<dbReference type="AlphaFoldDB" id="M0QGN6"/>
<dbReference type="STRING" id="1223545.GS4_08_00350"/>
<evidence type="ECO:0000313" key="9">
    <source>
        <dbReference type="EMBL" id="GAC67451.1"/>
    </source>
</evidence>
<evidence type="ECO:0000256" key="6">
    <source>
        <dbReference type="ARBA" id="ARBA00022840"/>
    </source>
</evidence>
<dbReference type="EMBL" id="BANX01000008">
    <property type="protein sequence ID" value="GAC67451.1"/>
    <property type="molecule type" value="Genomic_DNA"/>
</dbReference>
<dbReference type="Gene3D" id="1.10.510.10">
    <property type="entry name" value="Transferase(Phosphotransferase) domain 1"/>
    <property type="match status" value="1"/>
</dbReference>
<dbReference type="eggNOG" id="COG0515">
    <property type="taxonomic scope" value="Bacteria"/>
</dbReference>
<evidence type="ECO:0000259" key="8">
    <source>
        <dbReference type="PROSITE" id="PS50011"/>
    </source>
</evidence>
<dbReference type="PANTHER" id="PTHR43289">
    <property type="entry name" value="MITOGEN-ACTIVATED PROTEIN KINASE KINASE KINASE 20-RELATED"/>
    <property type="match status" value="1"/>
</dbReference>
<keyword evidence="4 7" id="KW-0547">Nucleotide-binding</keyword>
<dbReference type="GO" id="GO:0004674">
    <property type="term" value="F:protein serine/threonine kinase activity"/>
    <property type="evidence" value="ECO:0007669"/>
    <property type="project" value="UniProtKB-KW"/>
</dbReference>
<evidence type="ECO:0000256" key="7">
    <source>
        <dbReference type="PROSITE-ProRule" id="PRU10141"/>
    </source>
</evidence>
<feature type="binding site" evidence="7">
    <location>
        <position position="45"/>
    </location>
    <ligand>
        <name>ATP</name>
        <dbReference type="ChEBI" id="CHEBI:30616"/>
    </ligand>
</feature>
<name>M0QGN6_9ACTN</name>
<organism evidence="9 10">
    <name type="scientific">Gordonia soli NBRC 108243</name>
    <dbReference type="NCBI Taxonomy" id="1223545"/>
    <lineage>
        <taxon>Bacteria</taxon>
        <taxon>Bacillati</taxon>
        <taxon>Actinomycetota</taxon>
        <taxon>Actinomycetes</taxon>
        <taxon>Mycobacteriales</taxon>
        <taxon>Gordoniaceae</taxon>
        <taxon>Gordonia</taxon>
    </lineage>
</organism>
<dbReference type="PROSITE" id="PS00108">
    <property type="entry name" value="PROTEIN_KINASE_ST"/>
    <property type="match status" value="1"/>
</dbReference>
<dbReference type="PROSITE" id="PS00107">
    <property type="entry name" value="PROTEIN_KINASE_ATP"/>
    <property type="match status" value="1"/>
</dbReference>
<keyword evidence="10" id="KW-1185">Reference proteome</keyword>
<feature type="domain" description="Protein kinase" evidence="8">
    <location>
        <begin position="11"/>
        <end position="288"/>
    </location>
</feature>
<dbReference type="PROSITE" id="PS50011">
    <property type="entry name" value="PROTEIN_KINASE_DOM"/>
    <property type="match status" value="1"/>
</dbReference>
<dbReference type="PANTHER" id="PTHR43289:SF6">
    <property type="entry name" value="SERINE_THREONINE-PROTEIN KINASE NEKL-3"/>
    <property type="match status" value="1"/>
</dbReference>
<dbReference type="InterPro" id="IPR017441">
    <property type="entry name" value="Protein_kinase_ATP_BS"/>
</dbReference>
<dbReference type="EC" id="2.7.11.1" evidence="1"/>
<evidence type="ECO:0000256" key="4">
    <source>
        <dbReference type="ARBA" id="ARBA00022741"/>
    </source>
</evidence>
<dbReference type="SUPFAM" id="SSF56112">
    <property type="entry name" value="Protein kinase-like (PK-like)"/>
    <property type="match status" value="1"/>
</dbReference>
<accession>M0QGN6</accession>
<dbReference type="GO" id="GO:0005524">
    <property type="term" value="F:ATP binding"/>
    <property type="evidence" value="ECO:0007669"/>
    <property type="project" value="UniProtKB-UniRule"/>
</dbReference>
<dbReference type="InterPro" id="IPR000719">
    <property type="entry name" value="Prot_kinase_dom"/>
</dbReference>